<evidence type="ECO:0008006" key="3">
    <source>
        <dbReference type="Google" id="ProtNLM"/>
    </source>
</evidence>
<evidence type="ECO:0000313" key="2">
    <source>
        <dbReference type="Proteomes" id="UP000661715"/>
    </source>
</evidence>
<proteinExistence type="predicted"/>
<organism evidence="1 2">
    <name type="scientific">Flavobacterium pokkalii</name>
    <dbReference type="NCBI Taxonomy" id="1940408"/>
    <lineage>
        <taxon>Bacteria</taxon>
        <taxon>Pseudomonadati</taxon>
        <taxon>Bacteroidota</taxon>
        <taxon>Flavobacteriia</taxon>
        <taxon>Flavobacteriales</taxon>
        <taxon>Flavobacteriaceae</taxon>
        <taxon>Flavobacterium</taxon>
    </lineage>
</organism>
<gene>
    <name evidence="1" type="ORF">B6A10_10400</name>
</gene>
<reference evidence="1 2" key="1">
    <citation type="journal article" date="2020" name="Microbiol. Res.">
        <title>Flavobacterium pokkalii sp. nov., a novel plant growth promoting native rhizobacteria isolated from pokkali rice grown in coastal saline affected agricultural regions of southern India, Kerala.</title>
        <authorList>
            <person name="Menon R.R."/>
            <person name="Kumari S."/>
            <person name="Viver T."/>
            <person name="Rameshkumar N."/>
        </authorList>
    </citation>
    <scope>NUCLEOTIDE SEQUENCE [LARGE SCALE GENOMIC DNA]</scope>
    <source>
        <strain evidence="1 2">L1I52</strain>
    </source>
</reference>
<name>A0ABR7USB0_9FLAO</name>
<dbReference type="Pfam" id="PF12771">
    <property type="entry name" value="SusD-like_2"/>
    <property type="match status" value="1"/>
</dbReference>
<dbReference type="Gene3D" id="1.25.40.390">
    <property type="match status" value="1"/>
</dbReference>
<dbReference type="SUPFAM" id="SSF48452">
    <property type="entry name" value="TPR-like"/>
    <property type="match status" value="1"/>
</dbReference>
<keyword evidence="2" id="KW-1185">Reference proteome</keyword>
<dbReference type="Proteomes" id="UP000661715">
    <property type="component" value="Unassembled WGS sequence"/>
</dbReference>
<sequence>MKNILILTLTLLILSGCSDDKFDINRNPDNLSPGSITLPVELPAGIAGIVGAQGAYYSLFGGFWSQYFTQSNTASQYNKIDAYSVGTNDYNSGWTAMYDALGDIRNVKKMAESQENWNYYLIAVSLEVHASQIMTDFYGSIPYSQANNSEILEPAFDTGQEVYNLMITSLKDALSKNLSTSKGILPSTDDFIFNGNMDRWKEFANTLLLKLYMRQTKVNPTLAETEIKNLINSGATFLSSDAAMTQFEDAPNRSNPLYETDRRKLNVGSNLRASTTTLSFLNKNNDTRRSYFYGAGNALYQGDFNNTDIAASSIAIVTLKPTDPVYLISTSESLFLQAEALERYFNGVGAKDKYDAGVLAAFQKFSLDGATFIASGGKYEYPSGTMDENLKSIMTQKWLSGFPANGFEAFFDQNRTGYPKISDVEQSDPEYVPGELAYSIEGTTGGLFPKRIVYPDIVKTRNRNTPTLEKITTPVWWAN</sequence>
<accession>A0ABR7USB0</accession>
<protein>
    <recommendedName>
        <fullName evidence="3">Starch-binding associating with outer membrane</fullName>
    </recommendedName>
</protein>
<evidence type="ECO:0000313" key="1">
    <source>
        <dbReference type="EMBL" id="MBD0725589.1"/>
    </source>
</evidence>
<dbReference type="InterPro" id="IPR041662">
    <property type="entry name" value="SusD-like_2"/>
</dbReference>
<dbReference type="PROSITE" id="PS51257">
    <property type="entry name" value="PROKAR_LIPOPROTEIN"/>
    <property type="match status" value="1"/>
</dbReference>
<comment type="caution">
    <text evidence="1">The sequence shown here is derived from an EMBL/GenBank/DDBJ whole genome shotgun (WGS) entry which is preliminary data.</text>
</comment>
<dbReference type="InterPro" id="IPR011990">
    <property type="entry name" value="TPR-like_helical_dom_sf"/>
</dbReference>
<dbReference type="RefSeq" id="WP_188220845.1">
    <property type="nucleotide sequence ID" value="NZ_NASZ01000015.1"/>
</dbReference>
<dbReference type="EMBL" id="NASZ01000015">
    <property type="protein sequence ID" value="MBD0725589.1"/>
    <property type="molecule type" value="Genomic_DNA"/>
</dbReference>